<dbReference type="GO" id="GO:0006952">
    <property type="term" value="P:defense response"/>
    <property type="evidence" value="ECO:0007669"/>
    <property type="project" value="UniProtKB-KW"/>
</dbReference>
<proteinExistence type="predicted"/>
<evidence type="ECO:0000259" key="1">
    <source>
        <dbReference type="Pfam" id="PF00931"/>
    </source>
</evidence>
<reference evidence="2 3" key="1">
    <citation type="submission" date="2020-08" db="EMBL/GenBank/DDBJ databases">
        <title>Plant Genome Project.</title>
        <authorList>
            <person name="Zhang R.-G."/>
        </authorList>
    </citation>
    <scope>NUCLEOTIDE SEQUENCE [LARGE SCALE GENOMIC DNA]</scope>
    <source>
        <tissue evidence="2">Rhizome</tissue>
    </source>
</reference>
<dbReference type="InterPro" id="IPR027417">
    <property type="entry name" value="P-loop_NTPase"/>
</dbReference>
<evidence type="ECO:0000313" key="2">
    <source>
        <dbReference type="EMBL" id="KAG6477091.1"/>
    </source>
</evidence>
<evidence type="ECO:0000313" key="3">
    <source>
        <dbReference type="Proteomes" id="UP000734854"/>
    </source>
</evidence>
<comment type="caution">
    <text evidence="2">The sequence shown here is derived from an EMBL/GenBank/DDBJ whole genome shotgun (WGS) entry which is preliminary data.</text>
</comment>
<dbReference type="Gene3D" id="3.40.50.300">
    <property type="entry name" value="P-loop containing nucleotide triphosphate hydrolases"/>
    <property type="match status" value="1"/>
</dbReference>
<dbReference type="Pfam" id="PF00931">
    <property type="entry name" value="NB-ARC"/>
    <property type="match status" value="1"/>
</dbReference>
<dbReference type="SUPFAM" id="SSF52540">
    <property type="entry name" value="P-loop containing nucleoside triphosphate hydrolases"/>
    <property type="match status" value="1"/>
</dbReference>
<dbReference type="EMBL" id="JACMSC010000018">
    <property type="protein sequence ID" value="KAG6477091.1"/>
    <property type="molecule type" value="Genomic_DNA"/>
</dbReference>
<gene>
    <name evidence="2" type="ORF">ZIOFF_066343</name>
</gene>
<protein>
    <recommendedName>
        <fullName evidence="1">NB-ARC domain-containing protein</fullName>
    </recommendedName>
</protein>
<feature type="domain" description="NB-ARC" evidence="1">
    <location>
        <begin position="64"/>
        <end position="157"/>
    </location>
</feature>
<keyword evidence="3" id="KW-1185">Reference proteome</keyword>
<dbReference type="Proteomes" id="UP000734854">
    <property type="component" value="Unassembled WGS sequence"/>
</dbReference>
<accession>A0A8J5KC17</accession>
<organism evidence="2 3">
    <name type="scientific">Zingiber officinale</name>
    <name type="common">Ginger</name>
    <name type="synonym">Amomum zingiber</name>
    <dbReference type="NCBI Taxonomy" id="94328"/>
    <lineage>
        <taxon>Eukaryota</taxon>
        <taxon>Viridiplantae</taxon>
        <taxon>Streptophyta</taxon>
        <taxon>Embryophyta</taxon>
        <taxon>Tracheophyta</taxon>
        <taxon>Spermatophyta</taxon>
        <taxon>Magnoliopsida</taxon>
        <taxon>Liliopsida</taxon>
        <taxon>Zingiberales</taxon>
        <taxon>Zingiberaceae</taxon>
        <taxon>Zingiber</taxon>
    </lineage>
</organism>
<dbReference type="GO" id="GO:0043531">
    <property type="term" value="F:ADP binding"/>
    <property type="evidence" value="ECO:0007669"/>
    <property type="project" value="InterPro"/>
</dbReference>
<dbReference type="GO" id="GO:0005524">
    <property type="term" value="F:ATP binding"/>
    <property type="evidence" value="ECO:0007669"/>
    <property type="project" value="UniProtKB-KW"/>
</dbReference>
<dbReference type="AlphaFoldDB" id="A0A8J5KC17"/>
<dbReference type="InterPro" id="IPR002182">
    <property type="entry name" value="NB-ARC"/>
</dbReference>
<name>A0A8J5KC17_ZINOF</name>
<dbReference type="PANTHER" id="PTHR36766:SF70">
    <property type="entry name" value="DISEASE RESISTANCE PROTEIN RGA4"/>
    <property type="match status" value="1"/>
</dbReference>
<sequence length="158" mass="18654">MRELEKTMKRIQAKIVNLELEEKYKSESEKFWFSELKEVVYDAQDIVEEYGYEELHSKLKMAKESSNDKYKVNYEELDELQHALQQKLQGKKFLLIIDDVWDDNFALWEQVTTVGKIIVTTRSESVAKVMETPGYGLKLNVLPFDVCWSLFKRIAFEG</sequence>
<dbReference type="PANTHER" id="PTHR36766">
    <property type="entry name" value="PLANT BROAD-SPECTRUM MILDEW RESISTANCE PROTEIN RPW8"/>
    <property type="match status" value="1"/>
</dbReference>